<dbReference type="InterPro" id="IPR035963">
    <property type="entry name" value="FERM_2"/>
</dbReference>
<dbReference type="InterPro" id="IPR047176">
    <property type="entry name" value="FRMD4A/B"/>
</dbReference>
<dbReference type="Gene3D" id="2.30.29.30">
    <property type="entry name" value="Pleckstrin-homology domain (PH domain)/Phosphotyrosine-binding domain (PTB)"/>
    <property type="match status" value="1"/>
</dbReference>
<dbReference type="Gene3D" id="1.20.80.10">
    <property type="match status" value="1"/>
</dbReference>
<dbReference type="GO" id="GO:0005737">
    <property type="term" value="C:cytoplasm"/>
    <property type="evidence" value="ECO:0007669"/>
    <property type="project" value="UniProtKB-SubCell"/>
</dbReference>
<dbReference type="PROSITE" id="PS50057">
    <property type="entry name" value="FERM_3"/>
    <property type="match status" value="1"/>
</dbReference>
<evidence type="ECO:0000259" key="8">
    <source>
        <dbReference type="PROSITE" id="PS50057"/>
    </source>
</evidence>
<dbReference type="GO" id="GO:0005923">
    <property type="term" value="C:bicellular tight junction"/>
    <property type="evidence" value="ECO:0007669"/>
    <property type="project" value="TreeGrafter"/>
</dbReference>
<dbReference type="Pfam" id="PF00373">
    <property type="entry name" value="FERM_M"/>
    <property type="match status" value="1"/>
</dbReference>
<feature type="compositionally biased region" description="Polar residues" evidence="7">
    <location>
        <begin position="784"/>
        <end position="816"/>
    </location>
</feature>
<feature type="coiled-coil region" evidence="6">
    <location>
        <begin position="521"/>
        <end position="548"/>
    </location>
</feature>
<dbReference type="PANTHER" id="PTHR46079">
    <property type="entry name" value="FERM DOMAIN-CONTAINING PROTEIN 4"/>
    <property type="match status" value="1"/>
</dbReference>
<organism evidence="9 10">
    <name type="scientific">Scylla paramamosain</name>
    <name type="common">Mud crab</name>
    <dbReference type="NCBI Taxonomy" id="85552"/>
    <lineage>
        <taxon>Eukaryota</taxon>
        <taxon>Metazoa</taxon>
        <taxon>Ecdysozoa</taxon>
        <taxon>Arthropoda</taxon>
        <taxon>Crustacea</taxon>
        <taxon>Multicrustacea</taxon>
        <taxon>Malacostraca</taxon>
        <taxon>Eumalacostraca</taxon>
        <taxon>Eucarida</taxon>
        <taxon>Decapoda</taxon>
        <taxon>Pleocyemata</taxon>
        <taxon>Brachyura</taxon>
        <taxon>Eubrachyura</taxon>
        <taxon>Portunoidea</taxon>
        <taxon>Portunidae</taxon>
        <taxon>Portuninae</taxon>
        <taxon>Scylla</taxon>
    </lineage>
</organism>
<dbReference type="SUPFAM" id="SSF47031">
    <property type="entry name" value="Second domain of FERM"/>
    <property type="match status" value="1"/>
</dbReference>
<feature type="region of interest" description="Disordered" evidence="7">
    <location>
        <begin position="1087"/>
        <end position="1160"/>
    </location>
</feature>
<feature type="compositionally biased region" description="Basic residues" evidence="7">
    <location>
        <begin position="948"/>
        <end position="957"/>
    </location>
</feature>
<evidence type="ECO:0000256" key="2">
    <source>
        <dbReference type="ARBA" id="ARBA00004496"/>
    </source>
</evidence>
<comment type="caution">
    <text evidence="9">The sequence shown here is derived from an EMBL/GenBank/DDBJ whole genome shotgun (WGS) entry which is preliminary data.</text>
</comment>
<dbReference type="Pfam" id="PF11819">
    <property type="entry name" value="CUPID"/>
    <property type="match status" value="1"/>
</dbReference>
<feature type="compositionally biased region" description="Polar residues" evidence="7">
    <location>
        <begin position="686"/>
        <end position="700"/>
    </location>
</feature>
<feature type="domain" description="FERM" evidence="8">
    <location>
        <begin position="148"/>
        <end position="454"/>
    </location>
</feature>
<feature type="compositionally biased region" description="Low complexity" evidence="7">
    <location>
        <begin position="1294"/>
        <end position="1318"/>
    </location>
</feature>
<feature type="region of interest" description="Disordered" evidence="7">
    <location>
        <begin position="1294"/>
        <end position="1329"/>
    </location>
</feature>
<dbReference type="GO" id="GO:0048731">
    <property type="term" value="P:system development"/>
    <property type="evidence" value="ECO:0007669"/>
    <property type="project" value="UniProtKB-ARBA"/>
</dbReference>
<accession>A0AAW0V3C0</accession>
<feature type="region of interest" description="Disordered" evidence="7">
    <location>
        <begin position="31"/>
        <end position="123"/>
    </location>
</feature>
<dbReference type="InterPro" id="IPR018979">
    <property type="entry name" value="FERM_N"/>
</dbReference>
<proteinExistence type="predicted"/>
<dbReference type="InterPro" id="IPR041785">
    <property type="entry name" value="FRMD4A/B_FERM_C"/>
</dbReference>
<reference evidence="9 10" key="1">
    <citation type="submission" date="2023-03" db="EMBL/GenBank/DDBJ databases">
        <title>High-quality genome of Scylla paramamosain provides insights in environmental adaptation.</title>
        <authorList>
            <person name="Zhang L."/>
        </authorList>
    </citation>
    <scope>NUCLEOTIDE SEQUENCE [LARGE SCALE GENOMIC DNA]</scope>
    <source>
        <strain evidence="9">LZ_2023a</strain>
        <tissue evidence="9">Muscle</tissue>
    </source>
</reference>
<dbReference type="Pfam" id="PF09379">
    <property type="entry name" value="FERM_N"/>
    <property type="match status" value="1"/>
</dbReference>
<dbReference type="InterPro" id="IPR019748">
    <property type="entry name" value="FERM_central"/>
</dbReference>
<dbReference type="Pfam" id="PF09380">
    <property type="entry name" value="FERM_C"/>
    <property type="match status" value="1"/>
</dbReference>
<dbReference type="InterPro" id="IPR021774">
    <property type="entry name" value="CUPID"/>
</dbReference>
<feature type="compositionally biased region" description="Low complexity" evidence="7">
    <location>
        <begin position="1213"/>
        <end position="1236"/>
    </location>
</feature>
<keyword evidence="10" id="KW-1185">Reference proteome</keyword>
<dbReference type="InterPro" id="IPR019749">
    <property type="entry name" value="Band_41_domain"/>
</dbReference>
<name>A0AAW0V3C0_SCYPA</name>
<feature type="region of interest" description="Disordered" evidence="7">
    <location>
        <begin position="649"/>
        <end position="836"/>
    </location>
</feature>
<evidence type="ECO:0000256" key="5">
    <source>
        <dbReference type="ARBA" id="ARBA00023054"/>
    </source>
</evidence>
<dbReference type="InterPro" id="IPR011993">
    <property type="entry name" value="PH-like_dom_sf"/>
</dbReference>
<dbReference type="PRINTS" id="PR00935">
    <property type="entry name" value="BAND41"/>
</dbReference>
<evidence type="ECO:0000313" key="10">
    <source>
        <dbReference type="Proteomes" id="UP001487740"/>
    </source>
</evidence>
<feature type="compositionally biased region" description="Polar residues" evidence="7">
    <location>
        <begin position="966"/>
        <end position="988"/>
    </location>
</feature>
<dbReference type="SMART" id="SM01196">
    <property type="entry name" value="FERM_C"/>
    <property type="match status" value="1"/>
</dbReference>
<dbReference type="InterPro" id="IPR018980">
    <property type="entry name" value="FERM_PH-like_C"/>
</dbReference>
<dbReference type="SUPFAM" id="SSF54236">
    <property type="entry name" value="Ubiquitin-like"/>
    <property type="match status" value="1"/>
</dbReference>
<feature type="region of interest" description="Disordered" evidence="7">
    <location>
        <begin position="873"/>
        <end position="1045"/>
    </location>
</feature>
<dbReference type="GO" id="GO:0090162">
    <property type="term" value="P:establishment of epithelial cell polarity"/>
    <property type="evidence" value="ECO:0007669"/>
    <property type="project" value="InterPro"/>
</dbReference>
<dbReference type="InterPro" id="IPR014352">
    <property type="entry name" value="FERM/acyl-CoA-bd_prot_sf"/>
</dbReference>
<dbReference type="GO" id="GO:0071944">
    <property type="term" value="C:cell periphery"/>
    <property type="evidence" value="ECO:0007669"/>
    <property type="project" value="UniProtKB-ARBA"/>
</dbReference>
<sequence length="1458" mass="161119">MGTFEDLKEGNAAPSDESPLIVTQDLLQEVEEWRGGSPSRISNESDGRQGDGIGKWERDEPRGNPGPQLATSRSSEEAVEEWLQSRASPRYRREGAWVPAGAEEPCGERRAGPPSLSPSTPAALTASLPMSRERIERRKLWMQMGAGVRVEVVLLDARRLEVHVGPRLLTHELLAMVASHFTLREHQYFSLAHLDSTGHYQWLTHERRVVDHECVRTHTGAAPLTLYFLVKYYVESILQLQGSQTVELFYQQARSLVYKGHLEAESDTAFRLAALALQATYGDFTQESATRSHLKKAQLLPTSVIREHPSLQYCEERVSEEHRRLQGYTRGHAILQYMSLVERLPTYGTHYYEVRDRSNLPWYLGLSYRGIAQYDFLDKKKPRRVFLWKQLENLYFRERKFSIEVHDPKRVSVSRRTFGPGNVSVYVWFAETQSLCKAIWSMAIAQHQFYLDRKTSRSEASGVRELPELAVELSRSCVSLSTHSSSSNLSRSGSQSSLVNNSLAEDSASTESLHQARMEMYSALKERRDALQEKIKEKEEELRLLCLREGELTGELPPEYPVTPGQPPPTVRKRVGTSFALSENLISKIINKQEETVAALELEYEIQGKITSAALRLANETSARKGVRKQRKMSYQQSVQRLKDLETKLKAARSKQAATAASMPKQKKKPRPVSDSEGVGGYDDSANLSTATVTSSQECPQDSICEPHRDGLSGEGVSLSPAAPTHPPVSPRSPQLPSTPVRARARRDLSPGGHSIGSGGVHSAPTSPHKQTNGTVCSRPASPNRPNSGYIPSSVYTRSQYRSQQYPTLSTRSQSVPADEGRIPHPRIATLNGPAYSGVDPALTETPGGLYNIPQQRTSLACHSVDDLDTSTLITHTHPHPNHHHPYRQRNDSQDRYGSLDRRWSNSGRLESRSMEHLESVPSPATAPSNHHSVSPHIHPTHTGSYSHHPHYHNHHFHTPEHSEAMDTTSDSHPTTANCSFDTMSSERSGGTDVVDGGGSSYRHQGGSQNYRHRNKSGPGLPAPPSQHHRGQGHGAVQRSQSGTVHVLVRTASGRSYMETTFMSEPNQNQENIPPYRMTSELQPLRSTNGKHHESLPPLHSSSSSSSVDHHSMRQAPTDITPLRVTKPSDIPPLRATSSKAEPPNSHNVSMNTSMSSMTEEPLISLAEAARMKKERGKEWYETSLDSPASGRRLKKIINNADINESCQINGNVSSSQSNLNVSGSSVGSTGSSNSSIFQSRSDSADTSHASVPYESPQNHMIISAGTYQPSREVTKPFEMSDFYKYSTKYRRQSSSNLGGINGSSTTSGSVSSVSSGGDTPLSPVLPPRTQMMVSNSKLLPPSPNMVAHHSAPAPQQKGVYQPLTPLTCQPVEVMKGSPAPGEPQDPVGGSWDTAPLHQAVPATVTHKRSATLEPRFCIRYWSVARFKQPISPRITPGGGLTLESRLRQMQDIGLYEL</sequence>
<evidence type="ECO:0000256" key="1">
    <source>
        <dbReference type="ARBA" id="ARBA00004282"/>
    </source>
</evidence>
<dbReference type="Gene3D" id="3.10.20.90">
    <property type="entry name" value="Phosphatidylinositol 3-kinase Catalytic Subunit, Chain A, domain 1"/>
    <property type="match status" value="1"/>
</dbReference>
<dbReference type="PANTHER" id="PTHR46079:SF2">
    <property type="entry name" value="FERM DOMAIN-CONTAINING PROTEIN"/>
    <property type="match status" value="1"/>
</dbReference>
<dbReference type="GO" id="GO:0009887">
    <property type="term" value="P:animal organ morphogenesis"/>
    <property type="evidence" value="ECO:0007669"/>
    <property type="project" value="UniProtKB-ARBA"/>
</dbReference>
<feature type="compositionally biased region" description="Basic residues" evidence="7">
    <location>
        <begin position="877"/>
        <end position="888"/>
    </location>
</feature>
<keyword evidence="4" id="KW-0965">Cell junction</keyword>
<evidence type="ECO:0000256" key="3">
    <source>
        <dbReference type="ARBA" id="ARBA00022490"/>
    </source>
</evidence>
<feature type="compositionally biased region" description="Polar residues" evidence="7">
    <location>
        <begin position="1237"/>
        <end position="1254"/>
    </location>
</feature>
<evidence type="ECO:0000256" key="4">
    <source>
        <dbReference type="ARBA" id="ARBA00022949"/>
    </source>
</evidence>
<feature type="compositionally biased region" description="Low complexity" evidence="7">
    <location>
        <begin position="1145"/>
        <end position="1158"/>
    </location>
</feature>
<feature type="compositionally biased region" description="Polar residues" evidence="7">
    <location>
        <begin position="764"/>
        <end position="776"/>
    </location>
</feature>
<dbReference type="EMBL" id="JARAKH010000002">
    <property type="protein sequence ID" value="KAK8406509.1"/>
    <property type="molecule type" value="Genomic_DNA"/>
</dbReference>
<dbReference type="SUPFAM" id="SSF50729">
    <property type="entry name" value="PH domain-like"/>
    <property type="match status" value="1"/>
</dbReference>
<feature type="compositionally biased region" description="Low complexity" evidence="7">
    <location>
        <begin position="482"/>
        <end position="503"/>
    </location>
</feature>
<protein>
    <recommendedName>
        <fullName evidence="8">FERM domain-containing protein</fullName>
    </recommendedName>
</protein>
<feature type="compositionally biased region" description="Basic and acidic residues" evidence="7">
    <location>
        <begin position="889"/>
        <end position="919"/>
    </location>
</feature>
<dbReference type="Proteomes" id="UP001487740">
    <property type="component" value="Unassembled WGS sequence"/>
</dbReference>
<feature type="compositionally biased region" description="Low complexity" evidence="7">
    <location>
        <begin position="113"/>
        <end position="123"/>
    </location>
</feature>
<evidence type="ECO:0000313" key="9">
    <source>
        <dbReference type="EMBL" id="KAK8406509.1"/>
    </source>
</evidence>
<evidence type="ECO:0000256" key="7">
    <source>
        <dbReference type="SAM" id="MobiDB-lite"/>
    </source>
</evidence>
<feature type="region of interest" description="Disordered" evidence="7">
    <location>
        <begin position="621"/>
        <end position="640"/>
    </location>
</feature>
<dbReference type="CDD" id="cd14473">
    <property type="entry name" value="FERM_B-lobe"/>
    <property type="match status" value="1"/>
</dbReference>
<feature type="region of interest" description="Disordered" evidence="7">
    <location>
        <begin position="1213"/>
        <end position="1254"/>
    </location>
</feature>
<keyword evidence="3" id="KW-0963">Cytoplasm</keyword>
<dbReference type="InterPro" id="IPR000299">
    <property type="entry name" value="FERM_domain"/>
</dbReference>
<feature type="region of interest" description="Disordered" evidence="7">
    <location>
        <begin position="1"/>
        <end position="20"/>
    </location>
</feature>
<feature type="region of interest" description="Disordered" evidence="7">
    <location>
        <begin position="482"/>
        <end position="511"/>
    </location>
</feature>
<evidence type="ECO:0000256" key="6">
    <source>
        <dbReference type="SAM" id="Coils"/>
    </source>
</evidence>
<dbReference type="SMART" id="SM00295">
    <property type="entry name" value="B41"/>
    <property type="match status" value="1"/>
</dbReference>
<gene>
    <name evidence="9" type="ORF">O3P69_007271</name>
</gene>
<feature type="compositionally biased region" description="Basic and acidic residues" evidence="7">
    <location>
        <begin position="43"/>
        <end position="62"/>
    </location>
</feature>
<dbReference type="GO" id="GO:0005912">
    <property type="term" value="C:adherens junction"/>
    <property type="evidence" value="ECO:0007669"/>
    <property type="project" value="TreeGrafter"/>
</dbReference>
<dbReference type="CDD" id="cd13191">
    <property type="entry name" value="FERM_C_FRMD4A_FRMD4B"/>
    <property type="match status" value="1"/>
</dbReference>
<dbReference type="InterPro" id="IPR029071">
    <property type="entry name" value="Ubiquitin-like_domsf"/>
</dbReference>
<feature type="compositionally biased region" description="Low complexity" evidence="7">
    <location>
        <begin position="1096"/>
        <end position="1107"/>
    </location>
</feature>
<keyword evidence="5 6" id="KW-0175">Coiled coil</keyword>
<comment type="subcellular location">
    <subcellularLocation>
        <location evidence="1">Cell junction</location>
    </subcellularLocation>
    <subcellularLocation>
        <location evidence="2">Cytoplasm</location>
    </subcellularLocation>
</comment>